<dbReference type="Proteomes" id="UP000003835">
    <property type="component" value="Unassembled WGS sequence"/>
</dbReference>
<proteinExistence type="predicted"/>
<dbReference type="HOGENOM" id="CLU_091970_0_0_3"/>
<feature type="transmembrane region" description="Helical" evidence="3">
    <location>
        <begin position="192"/>
        <end position="210"/>
    </location>
</feature>
<keyword evidence="3" id="KW-0472">Membrane</keyword>
<feature type="region of interest" description="Disordered" evidence="2">
    <location>
        <begin position="71"/>
        <end position="92"/>
    </location>
</feature>
<dbReference type="InterPro" id="IPR011129">
    <property type="entry name" value="CSD"/>
</dbReference>
<keyword evidence="6" id="KW-1185">Reference proteome</keyword>
<dbReference type="PANTHER" id="PTHR12962">
    <property type="entry name" value="CALCIUM-REGULATED HEAT STABLE PROTEIN CRHSP-24-RELATED"/>
    <property type="match status" value="1"/>
</dbReference>
<dbReference type="Pfam" id="PF06961">
    <property type="entry name" value="DUF1294"/>
    <property type="match status" value="1"/>
</dbReference>
<dbReference type="GO" id="GO:0043488">
    <property type="term" value="P:regulation of mRNA stability"/>
    <property type="evidence" value="ECO:0007669"/>
    <property type="project" value="TreeGrafter"/>
</dbReference>
<name>B4VNQ0_9CYAN</name>
<dbReference type="OrthoDB" id="9800919at2"/>
<dbReference type="eggNOG" id="COG3326">
    <property type="taxonomic scope" value="Bacteria"/>
</dbReference>
<evidence type="ECO:0000259" key="4">
    <source>
        <dbReference type="PROSITE" id="PS51857"/>
    </source>
</evidence>
<dbReference type="InterPro" id="IPR010718">
    <property type="entry name" value="DUF1294"/>
</dbReference>
<dbReference type="InterPro" id="IPR052069">
    <property type="entry name" value="Ca-reg_mRNA-binding_domain"/>
</dbReference>
<dbReference type="InterPro" id="IPR002059">
    <property type="entry name" value="CSP_DNA-bd"/>
</dbReference>
<dbReference type="PROSITE" id="PS51857">
    <property type="entry name" value="CSD_2"/>
    <property type="match status" value="1"/>
</dbReference>
<dbReference type="GO" id="GO:0003730">
    <property type="term" value="F:mRNA 3'-UTR binding"/>
    <property type="evidence" value="ECO:0007669"/>
    <property type="project" value="TreeGrafter"/>
</dbReference>
<feature type="domain" description="CSD" evidence="4">
    <location>
        <begin position="5"/>
        <end position="70"/>
    </location>
</feature>
<keyword evidence="3" id="KW-0812">Transmembrane</keyword>
<dbReference type="RefSeq" id="WP_006100010.1">
    <property type="nucleotide sequence ID" value="NZ_DS989846.1"/>
</dbReference>
<feature type="transmembrane region" description="Helical" evidence="3">
    <location>
        <begin position="126"/>
        <end position="144"/>
    </location>
</feature>
<dbReference type="SMART" id="SM00357">
    <property type="entry name" value="CSP"/>
    <property type="match status" value="1"/>
</dbReference>
<evidence type="ECO:0000256" key="1">
    <source>
        <dbReference type="ARBA" id="ARBA00022553"/>
    </source>
</evidence>
<gene>
    <name evidence="5" type="ORF">MC7420_4532</name>
</gene>
<reference evidence="5 6" key="1">
    <citation type="submission" date="2008-07" db="EMBL/GenBank/DDBJ databases">
        <authorList>
            <person name="Tandeau de Marsac N."/>
            <person name="Ferriera S."/>
            <person name="Johnson J."/>
            <person name="Kravitz S."/>
            <person name="Beeson K."/>
            <person name="Sutton G."/>
            <person name="Rogers Y.-H."/>
            <person name="Friedman R."/>
            <person name="Frazier M."/>
            <person name="Venter J.C."/>
        </authorList>
    </citation>
    <scope>NUCLEOTIDE SEQUENCE [LARGE SCALE GENOMIC DNA]</scope>
    <source>
        <strain evidence="5 6">PCC 7420</strain>
    </source>
</reference>
<keyword evidence="3" id="KW-1133">Transmembrane helix</keyword>
<organism evidence="5 6">
    <name type="scientific">Coleofasciculus chthonoplastes PCC 7420</name>
    <dbReference type="NCBI Taxonomy" id="118168"/>
    <lineage>
        <taxon>Bacteria</taxon>
        <taxon>Bacillati</taxon>
        <taxon>Cyanobacteriota</taxon>
        <taxon>Cyanophyceae</taxon>
        <taxon>Coleofasciculales</taxon>
        <taxon>Coleofasciculaceae</taxon>
        <taxon>Coleofasciculus</taxon>
    </lineage>
</organism>
<evidence type="ECO:0000256" key="3">
    <source>
        <dbReference type="SAM" id="Phobius"/>
    </source>
</evidence>
<dbReference type="EMBL" id="DS989846">
    <property type="protein sequence ID" value="EDX76276.1"/>
    <property type="molecule type" value="Genomic_DNA"/>
</dbReference>
<feature type="compositionally biased region" description="Polar residues" evidence="2">
    <location>
        <begin position="73"/>
        <end position="84"/>
    </location>
</feature>
<sequence>MKPKTHKGQLTVWKDEEGFGFIKPDHGDQNVFLHITGLKNPNRRPQVGDIIRYQLTIGKKGKLRASHAVIEGTASQHSSKQLAKTSVKRNRSKKRTQSSSLVWEVLFLSLFPISGSVHLASITSNLIPLLLYLIMSGLTFVLYAHDKSRARTGESRIPEKTLHLCELAGGWLGAFIAQRTLRHKSSKNSYQVVFWAIVAFHIMFWSAWLFKHLFN</sequence>
<dbReference type="eggNOG" id="COG1278">
    <property type="taxonomic scope" value="Bacteria"/>
</dbReference>
<dbReference type="SUPFAM" id="SSF50249">
    <property type="entry name" value="Nucleic acid-binding proteins"/>
    <property type="match status" value="1"/>
</dbReference>
<evidence type="ECO:0000256" key="2">
    <source>
        <dbReference type="SAM" id="MobiDB-lite"/>
    </source>
</evidence>
<dbReference type="STRING" id="118168.MC7420_4532"/>
<evidence type="ECO:0000313" key="5">
    <source>
        <dbReference type="EMBL" id="EDX76276.1"/>
    </source>
</evidence>
<dbReference type="Pfam" id="PF00313">
    <property type="entry name" value="CSD"/>
    <property type="match status" value="1"/>
</dbReference>
<dbReference type="GO" id="GO:0005737">
    <property type="term" value="C:cytoplasm"/>
    <property type="evidence" value="ECO:0007669"/>
    <property type="project" value="TreeGrafter"/>
</dbReference>
<dbReference type="PANTHER" id="PTHR12962:SF1">
    <property type="entry name" value="COLD SHOCK DOMAIN-CONTAINING PROTEIN CG9705"/>
    <property type="match status" value="1"/>
</dbReference>
<accession>B4VNQ0</accession>
<keyword evidence="1" id="KW-0597">Phosphoprotein</keyword>
<dbReference type="Gene3D" id="2.40.50.140">
    <property type="entry name" value="Nucleic acid-binding proteins"/>
    <property type="match status" value="1"/>
</dbReference>
<dbReference type="InterPro" id="IPR012340">
    <property type="entry name" value="NA-bd_OB-fold"/>
</dbReference>
<dbReference type="AlphaFoldDB" id="B4VNQ0"/>
<feature type="transmembrane region" description="Helical" evidence="3">
    <location>
        <begin position="101"/>
        <end position="120"/>
    </location>
</feature>
<protein>
    <recommendedName>
        <fullName evidence="4">CSD domain-containing protein</fullName>
    </recommendedName>
</protein>
<evidence type="ECO:0000313" key="6">
    <source>
        <dbReference type="Proteomes" id="UP000003835"/>
    </source>
</evidence>